<reference evidence="1" key="1">
    <citation type="submission" date="2020-03" db="EMBL/GenBank/DDBJ databases">
        <authorList>
            <person name="Weist P."/>
        </authorList>
    </citation>
    <scope>NUCLEOTIDE SEQUENCE</scope>
</reference>
<evidence type="ECO:0000313" key="1">
    <source>
        <dbReference type="EMBL" id="CAB1427009.1"/>
    </source>
</evidence>
<dbReference type="AlphaFoldDB" id="A0A9N7YK11"/>
<sequence length="127" mass="14250">MSTDADRNLGAPPTLQAPALRLSLSSSFMETLPAVSPLRANSYGVSVFPLNRDRTLDEAQAALRHEYKWPWSLCCAREPSHKLREREAAQPPHFLCPDFRISSVSLRSTRAPLRDLCSCCIPTWIRA</sequence>
<gene>
    <name evidence="1" type="ORF">PLEPLA_LOCUS14947</name>
</gene>
<keyword evidence="2" id="KW-1185">Reference proteome</keyword>
<dbReference type="EMBL" id="CADEAL010000935">
    <property type="protein sequence ID" value="CAB1427009.1"/>
    <property type="molecule type" value="Genomic_DNA"/>
</dbReference>
<accession>A0A9N7YK11</accession>
<dbReference type="Proteomes" id="UP001153269">
    <property type="component" value="Unassembled WGS sequence"/>
</dbReference>
<comment type="caution">
    <text evidence="1">The sequence shown here is derived from an EMBL/GenBank/DDBJ whole genome shotgun (WGS) entry which is preliminary data.</text>
</comment>
<organism evidence="1 2">
    <name type="scientific">Pleuronectes platessa</name>
    <name type="common">European plaice</name>
    <dbReference type="NCBI Taxonomy" id="8262"/>
    <lineage>
        <taxon>Eukaryota</taxon>
        <taxon>Metazoa</taxon>
        <taxon>Chordata</taxon>
        <taxon>Craniata</taxon>
        <taxon>Vertebrata</taxon>
        <taxon>Euteleostomi</taxon>
        <taxon>Actinopterygii</taxon>
        <taxon>Neopterygii</taxon>
        <taxon>Teleostei</taxon>
        <taxon>Neoteleostei</taxon>
        <taxon>Acanthomorphata</taxon>
        <taxon>Carangaria</taxon>
        <taxon>Pleuronectiformes</taxon>
        <taxon>Pleuronectoidei</taxon>
        <taxon>Pleuronectidae</taxon>
        <taxon>Pleuronectes</taxon>
    </lineage>
</organism>
<proteinExistence type="predicted"/>
<name>A0A9N7YK11_PLEPL</name>
<protein>
    <submittedName>
        <fullName evidence="1">Uncharacterized protein</fullName>
    </submittedName>
</protein>
<evidence type="ECO:0000313" key="2">
    <source>
        <dbReference type="Proteomes" id="UP001153269"/>
    </source>
</evidence>